<dbReference type="Pfam" id="PF00561">
    <property type="entry name" value="Abhydrolase_1"/>
    <property type="match status" value="1"/>
</dbReference>
<dbReference type="Gene3D" id="3.40.50.1820">
    <property type="entry name" value="alpha/beta hydrolase"/>
    <property type="match status" value="1"/>
</dbReference>
<comment type="caution">
    <text evidence="2">The sequence shown here is derived from an EMBL/GenBank/DDBJ whole genome shotgun (WGS) entry which is preliminary data.</text>
</comment>
<sequence length="296" mass="32083">MATGVAHNGEVELAYETFGSPGGEPLLLIMGLGLQMLWWPDGLCRALADRGFAVTRFDNRDFGLSTHFCAAGTPRTWRMLRPGSALPYQMTDLADDAAAVMDAQGWAGAHVFGVSLGGYIAQLLALRHGPRVRSLTSAMSWPDPRLINRPSPRALLAILRGAPDTPEGTEEKMVRIYRAIATPRYGVDEPWVRSVARACWERDHDPGNGARQAVVSRTGEDLRPALAGLRLPAVVLHGDRDRLVPRAAGRATAEAIPGARFVEYPGMGHYLPEPLWPAIVEELCSVTGIASETMRG</sequence>
<dbReference type="EMBL" id="BAABJQ010000006">
    <property type="protein sequence ID" value="GAA5184596.1"/>
    <property type="molecule type" value="Genomic_DNA"/>
</dbReference>
<proteinExistence type="predicted"/>
<dbReference type="InterPro" id="IPR050471">
    <property type="entry name" value="AB_hydrolase"/>
</dbReference>
<keyword evidence="2" id="KW-0378">Hydrolase</keyword>
<reference evidence="3" key="1">
    <citation type="journal article" date="2019" name="Int. J. Syst. Evol. Microbiol.">
        <title>The Global Catalogue of Microorganisms (GCM) 10K type strain sequencing project: providing services to taxonomists for standard genome sequencing and annotation.</title>
        <authorList>
            <consortium name="The Broad Institute Genomics Platform"/>
            <consortium name="The Broad Institute Genome Sequencing Center for Infectious Disease"/>
            <person name="Wu L."/>
            <person name="Ma J."/>
        </authorList>
    </citation>
    <scope>NUCLEOTIDE SEQUENCE [LARGE SCALE GENOMIC DNA]</scope>
    <source>
        <strain evidence="3">JCM 18304</strain>
    </source>
</reference>
<dbReference type="PANTHER" id="PTHR43433">
    <property type="entry name" value="HYDROLASE, ALPHA/BETA FOLD FAMILY PROTEIN"/>
    <property type="match status" value="1"/>
</dbReference>
<organism evidence="2 3">
    <name type="scientific">Rugosimonospora acidiphila</name>
    <dbReference type="NCBI Taxonomy" id="556531"/>
    <lineage>
        <taxon>Bacteria</taxon>
        <taxon>Bacillati</taxon>
        <taxon>Actinomycetota</taxon>
        <taxon>Actinomycetes</taxon>
        <taxon>Micromonosporales</taxon>
        <taxon>Micromonosporaceae</taxon>
        <taxon>Rugosimonospora</taxon>
    </lineage>
</organism>
<evidence type="ECO:0000259" key="1">
    <source>
        <dbReference type="Pfam" id="PF00561"/>
    </source>
</evidence>
<dbReference type="PANTHER" id="PTHR43433:SF5">
    <property type="entry name" value="AB HYDROLASE-1 DOMAIN-CONTAINING PROTEIN"/>
    <property type="match status" value="1"/>
</dbReference>
<dbReference type="GO" id="GO:0016787">
    <property type="term" value="F:hydrolase activity"/>
    <property type="evidence" value="ECO:0007669"/>
    <property type="project" value="UniProtKB-KW"/>
</dbReference>
<keyword evidence="3" id="KW-1185">Reference proteome</keyword>
<gene>
    <name evidence="2" type="ORF">GCM10023322_26430</name>
</gene>
<protein>
    <submittedName>
        <fullName evidence="2">Alpha/beta hydrolase</fullName>
    </submittedName>
</protein>
<accession>A0ABP9RSF7</accession>
<evidence type="ECO:0000313" key="2">
    <source>
        <dbReference type="EMBL" id="GAA5184596.1"/>
    </source>
</evidence>
<name>A0ABP9RSF7_9ACTN</name>
<dbReference type="InterPro" id="IPR029058">
    <property type="entry name" value="AB_hydrolase_fold"/>
</dbReference>
<feature type="domain" description="AB hydrolase-1" evidence="1">
    <location>
        <begin position="25"/>
        <end position="271"/>
    </location>
</feature>
<dbReference type="SUPFAM" id="SSF53474">
    <property type="entry name" value="alpha/beta-Hydrolases"/>
    <property type="match status" value="1"/>
</dbReference>
<dbReference type="InterPro" id="IPR000073">
    <property type="entry name" value="AB_hydrolase_1"/>
</dbReference>
<evidence type="ECO:0000313" key="3">
    <source>
        <dbReference type="Proteomes" id="UP001501570"/>
    </source>
</evidence>
<dbReference type="Proteomes" id="UP001501570">
    <property type="component" value="Unassembled WGS sequence"/>
</dbReference>
<dbReference type="RefSeq" id="WP_345629323.1">
    <property type="nucleotide sequence ID" value="NZ_BAABJQ010000006.1"/>
</dbReference>